<dbReference type="GO" id="GO:0004089">
    <property type="term" value="F:carbonate dehydratase activity"/>
    <property type="evidence" value="ECO:0007669"/>
    <property type="project" value="InterPro"/>
</dbReference>
<organism evidence="1 2">
    <name type="scientific">Candidatus Terrybacteria bacterium RIFCSPHIGHO2_01_FULL_43_35</name>
    <dbReference type="NCBI Taxonomy" id="1802361"/>
    <lineage>
        <taxon>Bacteria</taxon>
        <taxon>Candidatus Terryibacteriota</taxon>
    </lineage>
</organism>
<sequence>MCIDFRFRENVQNSLKKIGLKSYDLVVYPGASSSLSSEKHSAFRPLLDAINISQNLHGIKKVVIVDHEDCGVYGGSSSFESFDDEKTAHREKIALARKAIEAETGLPVEGYLAKLDGKLETI</sequence>
<dbReference type="Proteomes" id="UP000178869">
    <property type="component" value="Unassembled WGS sequence"/>
</dbReference>
<reference evidence="1 2" key="1">
    <citation type="journal article" date="2016" name="Nat. Commun.">
        <title>Thousands of microbial genomes shed light on interconnected biogeochemical processes in an aquifer system.</title>
        <authorList>
            <person name="Anantharaman K."/>
            <person name="Brown C.T."/>
            <person name="Hug L.A."/>
            <person name="Sharon I."/>
            <person name="Castelle C.J."/>
            <person name="Probst A.J."/>
            <person name="Thomas B.C."/>
            <person name="Singh A."/>
            <person name="Wilkins M.J."/>
            <person name="Karaoz U."/>
            <person name="Brodie E.L."/>
            <person name="Williams K.H."/>
            <person name="Hubbard S.S."/>
            <person name="Banfield J.F."/>
        </authorList>
    </citation>
    <scope>NUCLEOTIDE SEQUENCE [LARGE SCALE GENOMIC DNA]</scope>
</reference>
<evidence type="ECO:0000313" key="1">
    <source>
        <dbReference type="EMBL" id="OHA46429.1"/>
    </source>
</evidence>
<name>A0A1G2PFA6_9BACT</name>
<accession>A0A1G2PFA6</accession>
<comment type="caution">
    <text evidence="1">The sequence shown here is derived from an EMBL/GenBank/DDBJ whole genome shotgun (WGS) entry which is preliminary data.</text>
</comment>
<dbReference type="InterPro" id="IPR046871">
    <property type="entry name" value="Pro_CA_2"/>
</dbReference>
<gene>
    <name evidence="1" type="ORF">A2828_00590</name>
</gene>
<evidence type="ECO:0008006" key="3">
    <source>
        <dbReference type="Google" id="ProtNLM"/>
    </source>
</evidence>
<protein>
    <recommendedName>
        <fullName evidence="3">Carbonic anhydrase</fullName>
    </recommendedName>
</protein>
<proteinExistence type="predicted"/>
<dbReference type="GO" id="GO:0008270">
    <property type="term" value="F:zinc ion binding"/>
    <property type="evidence" value="ECO:0007669"/>
    <property type="project" value="InterPro"/>
</dbReference>
<dbReference type="InterPro" id="IPR036874">
    <property type="entry name" value="Carbonic_anhydrase_sf"/>
</dbReference>
<evidence type="ECO:0000313" key="2">
    <source>
        <dbReference type="Proteomes" id="UP000178869"/>
    </source>
</evidence>
<dbReference type="AlphaFoldDB" id="A0A1G2PFA6"/>
<dbReference type="Pfam" id="PF20393">
    <property type="entry name" value="Pro_CA_2"/>
    <property type="match status" value="1"/>
</dbReference>
<dbReference type="EMBL" id="MHSR01000016">
    <property type="protein sequence ID" value="OHA46429.1"/>
    <property type="molecule type" value="Genomic_DNA"/>
</dbReference>
<dbReference type="SUPFAM" id="SSF53056">
    <property type="entry name" value="beta-carbonic anhydrase, cab"/>
    <property type="match status" value="1"/>
</dbReference>